<protein>
    <submittedName>
        <fullName evidence="2">DUF2723 domain-containing protein</fullName>
    </submittedName>
</protein>
<feature type="transmembrane region" description="Helical" evidence="1">
    <location>
        <begin position="111"/>
        <end position="130"/>
    </location>
</feature>
<feature type="transmembrane region" description="Helical" evidence="1">
    <location>
        <begin position="142"/>
        <end position="161"/>
    </location>
</feature>
<evidence type="ECO:0000313" key="3">
    <source>
        <dbReference type="Proteomes" id="UP000316292"/>
    </source>
</evidence>
<comment type="caution">
    <text evidence="2">The sequence shown here is derived from an EMBL/GenBank/DDBJ whole genome shotgun (WGS) entry which is preliminary data.</text>
</comment>
<dbReference type="PANTHER" id="PTHR16214">
    <property type="entry name" value="TRANSMEMBRANE PROTEIN 260"/>
    <property type="match status" value="1"/>
</dbReference>
<dbReference type="Proteomes" id="UP000316292">
    <property type="component" value="Unassembled WGS sequence"/>
</dbReference>
<dbReference type="Pfam" id="PF13432">
    <property type="entry name" value="TPR_16"/>
    <property type="match status" value="1"/>
</dbReference>
<dbReference type="SUPFAM" id="SSF48452">
    <property type="entry name" value="TPR-like"/>
    <property type="match status" value="1"/>
</dbReference>
<reference evidence="2 3" key="1">
    <citation type="journal article" date="2019" name="Nat. Microbiol.">
        <title>Mediterranean grassland soil C-N compound turnover is dependent on rainfall and depth, and is mediated by genomically divergent microorganisms.</title>
        <authorList>
            <person name="Diamond S."/>
            <person name="Andeer P.F."/>
            <person name="Li Z."/>
            <person name="Crits-Christoph A."/>
            <person name="Burstein D."/>
            <person name="Anantharaman K."/>
            <person name="Lane K.R."/>
            <person name="Thomas B.C."/>
            <person name="Pan C."/>
            <person name="Northen T.R."/>
            <person name="Banfield J.F."/>
        </authorList>
    </citation>
    <scope>NUCLEOTIDE SEQUENCE [LARGE SCALE GENOMIC DNA]</scope>
    <source>
        <strain evidence="2">WS_1</strain>
    </source>
</reference>
<dbReference type="InterPro" id="IPR052724">
    <property type="entry name" value="GT117_domain-containing"/>
</dbReference>
<feature type="transmembrane region" description="Helical" evidence="1">
    <location>
        <begin position="357"/>
        <end position="378"/>
    </location>
</feature>
<dbReference type="InterPro" id="IPR021280">
    <property type="entry name" value="TMEM260-like"/>
</dbReference>
<accession>A0A538S877</accession>
<keyword evidence="1" id="KW-1133">Transmembrane helix</keyword>
<dbReference type="EMBL" id="VBOR01000105">
    <property type="protein sequence ID" value="TMQ47560.1"/>
    <property type="molecule type" value="Genomic_DNA"/>
</dbReference>
<sequence length="873" mass="99304">MSQDRWHKIAALFAFLVPLFVYVRTLTPTVPFWDSGEFIATSYILGLPHPPGNPVYTILGRMMSLIPLGSVAWKVNFMSALASALTALFTFLITVRSLRRWWPEDKGPVPARRLACEIGGLVAAFFIAFSNSFWDSAIEAEVYSLSSFLLIFTVWLAFNWWDHLGETGNDRLLVLIVYLLSISSAVHLGTVLVAPGLLVLFAIARPNYFKTGKFWASAALLGGFVLFLWVNEFSADVDVPVALILTLLAALVAVYALNHKKLVKHNLFTWWMIALLVGFTVQLFLLVRSQQHPNVNEGAPETFHTWKDYLLRKQYGPSSPFERRADLWYQINHMYLRYVGQQYTLTRGFGPFGPDSFWVLAVNSIPFVLLAFGAWWNWKRDKKTFWFFLTQNVVMGPALIFYLNFTDHEVRERDYFFTNSYHFLAIWMGMGAAGVLEWIARALEPARARAVAPAAVPGEANGRRVVPSGLAATFGGERSGFWIAALALIGTSLLPLKDGWYEHDRSGFYIAHDYAYNMLAPLAPNAIVITNGDNDTFPLWYIQEVEKVRKDVRVVNLSLLNTPWYIKQLRDQEPRVPFTFTDAQLDQMQPYQDEKTGKIIWVKDQAIADMVKVNGWRKPIYMAVTVPEQLGFDQNEVLEGLVFRISPKPVGDHVVDVNKTLYNLYHVFRYGGLLNKNRDYDRSVYKDDNAYKLVQNYSAAHVQAAYQLQQQGRSQEALNILRDAVKMTPDFPGLLEYLGKSYQDLGDTAAAERVFAEAQKRFPTSAEFYYHLGTIHWQRGHKLRNPMLIEQGIQELRRACSIDQRYFDWFGALFSALWLEGRKQEGVDVLRTWARAHPEDPQGAAWLKAYEDSLRISAAPRSGAGTRAAGGVR</sequence>
<feature type="transmembrane region" description="Helical" evidence="1">
    <location>
        <begin position="237"/>
        <end position="256"/>
    </location>
</feature>
<keyword evidence="1" id="KW-0812">Transmembrane</keyword>
<feature type="transmembrane region" description="Helical" evidence="1">
    <location>
        <begin position="173"/>
        <end position="202"/>
    </location>
</feature>
<dbReference type="InterPro" id="IPR011990">
    <property type="entry name" value="TPR-like_helical_dom_sf"/>
</dbReference>
<gene>
    <name evidence="2" type="ORF">E6K71_09470</name>
</gene>
<evidence type="ECO:0000256" key="1">
    <source>
        <dbReference type="SAM" id="Phobius"/>
    </source>
</evidence>
<organism evidence="2 3">
    <name type="scientific">Eiseniibacteriota bacterium</name>
    <dbReference type="NCBI Taxonomy" id="2212470"/>
    <lineage>
        <taxon>Bacteria</taxon>
        <taxon>Candidatus Eiseniibacteriota</taxon>
    </lineage>
</organism>
<feature type="transmembrane region" description="Helical" evidence="1">
    <location>
        <begin position="80"/>
        <end position="99"/>
    </location>
</feature>
<feature type="transmembrane region" description="Helical" evidence="1">
    <location>
        <begin position="423"/>
        <end position="440"/>
    </location>
</feature>
<keyword evidence="1" id="KW-0472">Membrane</keyword>
<name>A0A538S877_UNCEI</name>
<dbReference type="AlphaFoldDB" id="A0A538S877"/>
<proteinExistence type="predicted"/>
<dbReference type="Pfam" id="PF11028">
    <property type="entry name" value="TMEM260-like"/>
    <property type="match status" value="1"/>
</dbReference>
<dbReference type="PANTHER" id="PTHR16214:SF3">
    <property type="entry name" value="TRANSMEMBRANE PROTEIN 260"/>
    <property type="match status" value="1"/>
</dbReference>
<feature type="transmembrane region" description="Helical" evidence="1">
    <location>
        <begin position="214"/>
        <end position="231"/>
    </location>
</feature>
<evidence type="ECO:0000313" key="2">
    <source>
        <dbReference type="EMBL" id="TMQ47560.1"/>
    </source>
</evidence>
<dbReference type="Gene3D" id="1.25.40.10">
    <property type="entry name" value="Tetratricopeptide repeat domain"/>
    <property type="match status" value="1"/>
</dbReference>
<feature type="transmembrane region" description="Helical" evidence="1">
    <location>
        <begin position="385"/>
        <end position="403"/>
    </location>
</feature>
<feature type="transmembrane region" description="Helical" evidence="1">
    <location>
        <begin position="268"/>
        <end position="287"/>
    </location>
</feature>